<organism evidence="1">
    <name type="scientific">Odontella aurita</name>
    <dbReference type="NCBI Taxonomy" id="265563"/>
    <lineage>
        <taxon>Eukaryota</taxon>
        <taxon>Sar</taxon>
        <taxon>Stramenopiles</taxon>
        <taxon>Ochrophyta</taxon>
        <taxon>Bacillariophyta</taxon>
        <taxon>Mediophyceae</taxon>
        <taxon>Biddulphiophycidae</taxon>
        <taxon>Eupodiscales</taxon>
        <taxon>Odontellaceae</taxon>
        <taxon>Odontella</taxon>
    </lineage>
</organism>
<sequence length="233" mass="25363">MVQSINTKALVTLASVIRRPYLASPHIHVATISEVNYNAMKERCGIRAVVFDKDNTLTAPYDSVIHSNAAAGLQNALDAFGESHVAILSNSAGTMDDPGYKDAEMIEESLGISVIRHNEKKPGGLQEVLDHFGDIDDASQLCMVGDRLLTDIVFGNLYGMLTVHCDPLCKGTENKNDNKIASVIRTGENAALYGNWFGGRMVRQRTKPHAIWPGEPDCPLMLPKEDADNTADP</sequence>
<protein>
    <recommendedName>
        <fullName evidence="2">Phosphatidylglycerophosphatase</fullName>
    </recommendedName>
</protein>
<dbReference type="InterPro" id="IPR036412">
    <property type="entry name" value="HAD-like_sf"/>
</dbReference>
<name>A0A7S4N759_9STRA</name>
<dbReference type="NCBIfam" id="TIGR01668">
    <property type="entry name" value="YqeG_hyp_ppase"/>
    <property type="match status" value="1"/>
</dbReference>
<proteinExistence type="predicted"/>
<dbReference type="InterPro" id="IPR010021">
    <property type="entry name" value="PGPP1/Gep4"/>
</dbReference>
<dbReference type="SUPFAM" id="SSF56784">
    <property type="entry name" value="HAD-like"/>
    <property type="match status" value="1"/>
</dbReference>
<accession>A0A7S4N759</accession>
<evidence type="ECO:0000313" key="1">
    <source>
        <dbReference type="EMBL" id="CAE2268955.1"/>
    </source>
</evidence>
<dbReference type="InterPro" id="IPR023214">
    <property type="entry name" value="HAD_sf"/>
</dbReference>
<gene>
    <name evidence="1" type="ORF">OAUR00152_LOCUS30774</name>
</gene>
<reference evidence="1" key="1">
    <citation type="submission" date="2021-01" db="EMBL/GenBank/DDBJ databases">
        <authorList>
            <person name="Corre E."/>
            <person name="Pelletier E."/>
            <person name="Niang G."/>
            <person name="Scheremetjew M."/>
            <person name="Finn R."/>
            <person name="Kale V."/>
            <person name="Holt S."/>
            <person name="Cochrane G."/>
            <person name="Meng A."/>
            <person name="Brown T."/>
            <person name="Cohen L."/>
        </authorList>
    </citation>
    <scope>NUCLEOTIDE SEQUENCE</scope>
    <source>
        <strain evidence="1">Isolate 1302-5</strain>
    </source>
</reference>
<dbReference type="EMBL" id="HBKQ01044653">
    <property type="protein sequence ID" value="CAE2268955.1"/>
    <property type="molecule type" value="Transcribed_RNA"/>
</dbReference>
<dbReference type="Pfam" id="PF09419">
    <property type="entry name" value="PGP_phosphatase"/>
    <property type="match status" value="1"/>
</dbReference>
<dbReference type="GO" id="GO:0008962">
    <property type="term" value="F:phosphatidylglycerophosphatase activity"/>
    <property type="evidence" value="ECO:0007669"/>
    <property type="project" value="InterPro"/>
</dbReference>
<dbReference type="InterPro" id="IPR027706">
    <property type="entry name" value="PGP_Pase"/>
</dbReference>
<evidence type="ECO:0008006" key="2">
    <source>
        <dbReference type="Google" id="ProtNLM"/>
    </source>
</evidence>
<dbReference type="AlphaFoldDB" id="A0A7S4N759"/>
<dbReference type="Gene3D" id="3.40.50.1000">
    <property type="entry name" value="HAD superfamily/HAD-like"/>
    <property type="match status" value="1"/>
</dbReference>